<organism evidence="2 3">
    <name type="scientific">Acrobeloides nanus</name>
    <dbReference type="NCBI Taxonomy" id="290746"/>
    <lineage>
        <taxon>Eukaryota</taxon>
        <taxon>Metazoa</taxon>
        <taxon>Ecdysozoa</taxon>
        <taxon>Nematoda</taxon>
        <taxon>Chromadorea</taxon>
        <taxon>Rhabditida</taxon>
        <taxon>Tylenchina</taxon>
        <taxon>Cephalobomorpha</taxon>
        <taxon>Cephaloboidea</taxon>
        <taxon>Cephalobidae</taxon>
        <taxon>Acrobeloides</taxon>
    </lineage>
</organism>
<sequence>MPSSELETWFKKEMFYDLFPHANLGWGPHSCLPYSYESFIIAARYFPEFGTSSPKNGYPREENTRRDVAAFFAHAVQETGENNAGLYDGKRSNEDAADCFYRGGFFNWFEGGPISPFLPQEKPGYNPEDGDKCLFNGRYCQSGPDIDYFYHCGEGNVTEEGFYTKCYFGRGAIQISYNYNYGQFQEWLLTQNIDTDLMENPNLVMTKMDPPLAMLASLWFYMTPQPPKPAMHDIILGNWNAGPENEAANYSGPIFGPTSLIINNECNGEDLKEPGGPGESRRIKAFKWFCNYFGVPYGEEKDLTCKNMVKKLDQLGYKYSYQPDWANTWKNVSCQCAPAAYGGLIPYFDPDYYPEKFVALNRDNYRRCIQSIYENPSMYGMNNKTSACLNILNRHLGDDVNNEPENNENHNKTDDIF</sequence>
<dbReference type="GO" id="GO:0016998">
    <property type="term" value="P:cell wall macromolecule catabolic process"/>
    <property type="evidence" value="ECO:0007669"/>
    <property type="project" value="InterPro"/>
</dbReference>
<dbReference type="GO" id="GO:0004568">
    <property type="term" value="F:chitinase activity"/>
    <property type="evidence" value="ECO:0007669"/>
    <property type="project" value="InterPro"/>
</dbReference>
<evidence type="ECO:0000313" key="2">
    <source>
        <dbReference type="Proteomes" id="UP000887540"/>
    </source>
</evidence>
<name>A0A914C620_9BILA</name>
<dbReference type="InterPro" id="IPR000726">
    <property type="entry name" value="Glyco_hydro_19_cat"/>
</dbReference>
<feature type="domain" description="Glycoside hydrolase family 19 catalytic" evidence="1">
    <location>
        <begin position="163"/>
        <end position="302"/>
    </location>
</feature>
<dbReference type="InterPro" id="IPR023346">
    <property type="entry name" value="Lysozyme-like_dom_sf"/>
</dbReference>
<dbReference type="Gene3D" id="1.10.530.10">
    <property type="match status" value="1"/>
</dbReference>
<reference evidence="3" key="1">
    <citation type="submission" date="2022-11" db="UniProtKB">
        <authorList>
            <consortium name="WormBaseParasite"/>
        </authorList>
    </citation>
    <scope>IDENTIFICATION</scope>
</reference>
<dbReference type="WBParaSite" id="ACRNAN_Path_3.g5.t1">
    <property type="protein sequence ID" value="ACRNAN_Path_3.g5.t1"/>
    <property type="gene ID" value="ACRNAN_Path_3.g5"/>
</dbReference>
<evidence type="ECO:0000313" key="3">
    <source>
        <dbReference type="WBParaSite" id="ACRNAN_Path_3.g5.t1"/>
    </source>
</evidence>
<dbReference type="AlphaFoldDB" id="A0A914C620"/>
<keyword evidence="2" id="KW-1185">Reference proteome</keyword>
<dbReference type="PANTHER" id="PTHR47836">
    <property type="entry name" value="PROTEIN CBG09520-RELATED"/>
    <property type="match status" value="1"/>
</dbReference>
<dbReference type="Pfam" id="PF00182">
    <property type="entry name" value="Glyco_hydro_19"/>
    <property type="match status" value="1"/>
</dbReference>
<evidence type="ECO:0000259" key="1">
    <source>
        <dbReference type="Pfam" id="PF00182"/>
    </source>
</evidence>
<dbReference type="SUPFAM" id="SSF53955">
    <property type="entry name" value="Lysozyme-like"/>
    <property type="match status" value="1"/>
</dbReference>
<dbReference type="GO" id="GO:0006032">
    <property type="term" value="P:chitin catabolic process"/>
    <property type="evidence" value="ECO:0007669"/>
    <property type="project" value="InterPro"/>
</dbReference>
<protein>
    <submittedName>
        <fullName evidence="3">Glycoside hydrolase family 19 catalytic domain-containing protein</fullName>
    </submittedName>
</protein>
<proteinExistence type="predicted"/>
<dbReference type="PANTHER" id="PTHR47836:SF2">
    <property type="entry name" value="GLYCOSIDE HYDROLASE FAMILY 19 CATALYTIC DOMAIN-CONTAINING PROTEIN"/>
    <property type="match status" value="1"/>
</dbReference>
<accession>A0A914C620</accession>
<dbReference type="CDD" id="cd00325">
    <property type="entry name" value="chitinase_GH19"/>
    <property type="match status" value="1"/>
</dbReference>
<dbReference type="Proteomes" id="UP000887540">
    <property type="component" value="Unplaced"/>
</dbReference>
<dbReference type="Gene3D" id="3.30.20.10">
    <property type="entry name" value="Endochitinase, domain 2"/>
    <property type="match status" value="1"/>
</dbReference>